<keyword evidence="8 9" id="KW-0472">Membrane</keyword>
<protein>
    <submittedName>
        <fullName evidence="10">Uncharacterized protein</fullName>
    </submittedName>
</protein>
<evidence type="ECO:0000256" key="8">
    <source>
        <dbReference type="ARBA" id="ARBA00023136"/>
    </source>
</evidence>
<dbReference type="STRING" id="1325734.A0A428NFZ2"/>
<dbReference type="GO" id="GO:0015031">
    <property type="term" value="P:protein transport"/>
    <property type="evidence" value="ECO:0007669"/>
    <property type="project" value="UniProtKB-KW"/>
</dbReference>
<name>A0A428NFZ2_9HYPO</name>
<dbReference type="Pfam" id="PF03169">
    <property type="entry name" value="OPT"/>
    <property type="match status" value="1"/>
</dbReference>
<evidence type="ECO:0000256" key="1">
    <source>
        <dbReference type="ARBA" id="ARBA00004141"/>
    </source>
</evidence>
<evidence type="ECO:0000256" key="9">
    <source>
        <dbReference type="SAM" id="Phobius"/>
    </source>
</evidence>
<feature type="transmembrane region" description="Helical" evidence="9">
    <location>
        <begin position="148"/>
        <end position="167"/>
    </location>
</feature>
<dbReference type="InterPro" id="IPR004813">
    <property type="entry name" value="OPT"/>
</dbReference>
<organism evidence="10 11">
    <name type="scientific">Fusarium duplospermum</name>
    <dbReference type="NCBI Taxonomy" id="1325734"/>
    <lineage>
        <taxon>Eukaryota</taxon>
        <taxon>Fungi</taxon>
        <taxon>Dikarya</taxon>
        <taxon>Ascomycota</taxon>
        <taxon>Pezizomycotina</taxon>
        <taxon>Sordariomycetes</taxon>
        <taxon>Hypocreomycetidae</taxon>
        <taxon>Hypocreales</taxon>
        <taxon>Nectriaceae</taxon>
        <taxon>Fusarium</taxon>
        <taxon>Fusarium solani species complex</taxon>
    </lineage>
</organism>
<evidence type="ECO:0000256" key="7">
    <source>
        <dbReference type="ARBA" id="ARBA00022989"/>
    </source>
</evidence>
<dbReference type="OrthoDB" id="9986677at2759"/>
<keyword evidence="3" id="KW-0813">Transport</keyword>
<dbReference type="AlphaFoldDB" id="A0A428NFZ2"/>
<keyword evidence="6" id="KW-0653">Protein transport</keyword>
<dbReference type="GO" id="GO:0016020">
    <property type="term" value="C:membrane"/>
    <property type="evidence" value="ECO:0007669"/>
    <property type="project" value="UniProtKB-SubCell"/>
</dbReference>
<feature type="transmembrane region" description="Helical" evidence="9">
    <location>
        <begin position="84"/>
        <end position="102"/>
    </location>
</feature>
<keyword evidence="7 9" id="KW-1133">Transmembrane helix</keyword>
<gene>
    <name evidence="10" type="ORF">CEP54_016270</name>
</gene>
<dbReference type="InterPro" id="IPR004648">
    <property type="entry name" value="Oligpept_transpt"/>
</dbReference>
<dbReference type="GO" id="GO:0035673">
    <property type="term" value="F:oligopeptide transmembrane transporter activity"/>
    <property type="evidence" value="ECO:0007669"/>
    <property type="project" value="InterPro"/>
</dbReference>
<evidence type="ECO:0000256" key="3">
    <source>
        <dbReference type="ARBA" id="ARBA00022448"/>
    </source>
</evidence>
<sequence>MATILLGVFLIFFGAQYAITGFGFNLQPIFQMLAGYMFPGRPLANMYFTSYTYNALTQGFLLLRDLKLAQQDKLAPKATFTTQVIGCILGALLNYVMMISIVDNQSPILKSAERTNIWSGAQIQQFNTLAIAWSIAPKMFSIGARDQWVTIAFFIGFLAPLPFYIMHRLFPKSKIWPYLNSSIVLWYLGYLFVGLNASVTGCYILGAFGQFYLR</sequence>
<keyword evidence="5" id="KW-0571">Peptide transport</keyword>
<accession>A0A428NFZ2</accession>
<evidence type="ECO:0000313" key="10">
    <source>
        <dbReference type="EMBL" id="RSL39716.1"/>
    </source>
</evidence>
<comment type="caution">
    <text evidence="10">The sequence shown here is derived from an EMBL/GenBank/DDBJ whole genome shotgun (WGS) entry which is preliminary data.</text>
</comment>
<evidence type="ECO:0000256" key="5">
    <source>
        <dbReference type="ARBA" id="ARBA00022856"/>
    </source>
</evidence>
<keyword evidence="11" id="KW-1185">Reference proteome</keyword>
<proteinExistence type="inferred from homology"/>
<reference evidence="10 11" key="1">
    <citation type="submission" date="2017-06" db="EMBL/GenBank/DDBJ databases">
        <title>Comparative genomic analysis of Ambrosia Fusariam Clade fungi.</title>
        <authorList>
            <person name="Stajich J.E."/>
            <person name="Carrillo J."/>
            <person name="Kijimoto T."/>
            <person name="Eskalen A."/>
            <person name="O'Donnell K."/>
            <person name="Kasson M."/>
        </authorList>
    </citation>
    <scope>NUCLEOTIDE SEQUENCE [LARGE SCALE GENOMIC DNA]</scope>
    <source>
        <strain evidence="10 11">NRRL62584</strain>
    </source>
</reference>
<evidence type="ECO:0000313" key="11">
    <source>
        <dbReference type="Proteomes" id="UP000288168"/>
    </source>
</evidence>
<evidence type="ECO:0000256" key="4">
    <source>
        <dbReference type="ARBA" id="ARBA00022692"/>
    </source>
</evidence>
<dbReference type="Proteomes" id="UP000288168">
    <property type="component" value="Unassembled WGS sequence"/>
</dbReference>
<comment type="similarity">
    <text evidence="2">Belongs to the oligopeptide OPT transporter family.</text>
</comment>
<dbReference type="PANTHER" id="PTHR22601">
    <property type="entry name" value="ISP4 LIKE PROTEIN"/>
    <property type="match status" value="1"/>
</dbReference>
<feature type="transmembrane region" description="Helical" evidence="9">
    <location>
        <begin position="187"/>
        <end position="213"/>
    </location>
</feature>
<evidence type="ECO:0000256" key="6">
    <source>
        <dbReference type="ARBA" id="ARBA00022927"/>
    </source>
</evidence>
<dbReference type="EMBL" id="NKCI01000589">
    <property type="protein sequence ID" value="RSL39716.1"/>
    <property type="molecule type" value="Genomic_DNA"/>
</dbReference>
<evidence type="ECO:0000256" key="2">
    <source>
        <dbReference type="ARBA" id="ARBA00008807"/>
    </source>
</evidence>
<keyword evidence="4 9" id="KW-0812">Transmembrane</keyword>
<comment type="subcellular location">
    <subcellularLocation>
        <location evidence="1">Membrane</location>
        <topology evidence="1">Multi-pass membrane protein</topology>
    </subcellularLocation>
</comment>